<dbReference type="EMBL" id="JBHSPC010000006">
    <property type="protein sequence ID" value="MFC5668806.1"/>
    <property type="molecule type" value="Genomic_DNA"/>
</dbReference>
<proteinExistence type="predicted"/>
<name>A0ABW0XJV8_9ACTN</name>
<evidence type="ECO:0008006" key="3">
    <source>
        <dbReference type="Google" id="ProtNLM"/>
    </source>
</evidence>
<accession>A0ABW0XJV8</accession>
<keyword evidence="2" id="KW-1185">Reference proteome</keyword>
<reference evidence="2" key="1">
    <citation type="journal article" date="2019" name="Int. J. Syst. Evol. Microbiol.">
        <title>The Global Catalogue of Microorganisms (GCM) 10K type strain sequencing project: providing services to taxonomists for standard genome sequencing and annotation.</title>
        <authorList>
            <consortium name="The Broad Institute Genomics Platform"/>
            <consortium name="The Broad Institute Genome Sequencing Center for Infectious Disease"/>
            <person name="Wu L."/>
            <person name="Ma J."/>
        </authorList>
    </citation>
    <scope>NUCLEOTIDE SEQUENCE [LARGE SCALE GENOMIC DNA]</scope>
    <source>
        <strain evidence="2">JCM 13852</strain>
    </source>
</reference>
<gene>
    <name evidence="1" type="ORF">ACFP2V_01355</name>
</gene>
<protein>
    <recommendedName>
        <fullName evidence="3">SWIM-type domain-containing protein</fullName>
    </recommendedName>
</protein>
<evidence type="ECO:0000313" key="1">
    <source>
        <dbReference type="EMBL" id="MFC5668806.1"/>
    </source>
</evidence>
<comment type="caution">
    <text evidence="1">The sequence shown here is derived from an EMBL/GenBank/DDBJ whole genome shotgun (WGS) entry which is preliminary data.</text>
</comment>
<evidence type="ECO:0000313" key="2">
    <source>
        <dbReference type="Proteomes" id="UP001596183"/>
    </source>
</evidence>
<sequence>MAVAMDEETVYAFADDTEVTEGRILLADGAVIEVGSEPRGIGGLVRDGSGAACGVWVQVMGRELTAECGGACAPRSGRLCRHAVALALHAVERRLPWHATPADDARRAPGEALNALTAVEKAVVLDRLLDARPELRVEADRLAVRVLDPRARAELTALQERTTADVEHALRALDIDQLSTGHRPGFGYTDVHEAASRLIEPVIEQYEADVRRRLELGMPDAAEAVALGVLDGLDACEGDYDGDEVLCYAGEDLAGTYGYTLRELMRTAGRAVE</sequence>
<organism evidence="1 2">
    <name type="scientific">Streptomyces incanus</name>
    <dbReference type="NCBI Taxonomy" id="887453"/>
    <lineage>
        <taxon>Bacteria</taxon>
        <taxon>Bacillati</taxon>
        <taxon>Actinomycetota</taxon>
        <taxon>Actinomycetes</taxon>
        <taxon>Kitasatosporales</taxon>
        <taxon>Streptomycetaceae</taxon>
        <taxon>Streptomyces</taxon>
    </lineage>
</organism>
<dbReference type="RefSeq" id="WP_381204419.1">
    <property type="nucleotide sequence ID" value="NZ_JBHSPC010000006.1"/>
</dbReference>
<dbReference type="Proteomes" id="UP001596183">
    <property type="component" value="Unassembled WGS sequence"/>
</dbReference>